<dbReference type="OrthoDB" id="10253982at2759"/>
<protein>
    <submittedName>
        <fullName evidence="1">Uncharacterized protein</fullName>
    </submittedName>
</protein>
<reference evidence="1 2" key="1">
    <citation type="submission" date="2018-11" db="EMBL/GenBank/DDBJ databases">
        <authorList>
            <consortium name="Pathogen Informatics"/>
        </authorList>
    </citation>
    <scope>NUCLEOTIDE SEQUENCE [LARGE SCALE GENOMIC DNA]</scope>
</reference>
<dbReference type="InterPro" id="IPR036691">
    <property type="entry name" value="Endo/exonu/phosph_ase_sf"/>
</dbReference>
<dbReference type="Gene3D" id="3.60.10.10">
    <property type="entry name" value="Endonuclease/exonuclease/phosphatase"/>
    <property type="match status" value="1"/>
</dbReference>
<name>A0A3P7QXV6_DIBLA</name>
<dbReference type="Proteomes" id="UP000281553">
    <property type="component" value="Unassembled WGS sequence"/>
</dbReference>
<sequence>MCGNLDAASTSPAYQICRDGYPSDDSITRLRVVRNVHLEGHDYMDSTGREPPFTRFMVPPVAPTACLQLRNCVDYIFCSSSTLHPRAVFVPPCRAVVSAAGPSSSPRSPSSRPLSQCETVISLAARLGIVSVPAAS</sequence>
<proteinExistence type="predicted"/>
<dbReference type="AlphaFoldDB" id="A0A3P7QXV6"/>
<evidence type="ECO:0000313" key="2">
    <source>
        <dbReference type="Proteomes" id="UP000281553"/>
    </source>
</evidence>
<keyword evidence="2" id="KW-1185">Reference proteome</keyword>
<organism evidence="1 2">
    <name type="scientific">Dibothriocephalus latus</name>
    <name type="common">Fish tapeworm</name>
    <name type="synonym">Diphyllobothrium latum</name>
    <dbReference type="NCBI Taxonomy" id="60516"/>
    <lineage>
        <taxon>Eukaryota</taxon>
        <taxon>Metazoa</taxon>
        <taxon>Spiralia</taxon>
        <taxon>Lophotrochozoa</taxon>
        <taxon>Platyhelminthes</taxon>
        <taxon>Cestoda</taxon>
        <taxon>Eucestoda</taxon>
        <taxon>Diphyllobothriidea</taxon>
        <taxon>Diphyllobothriidae</taxon>
        <taxon>Dibothriocephalus</taxon>
    </lineage>
</organism>
<dbReference type="EMBL" id="UYRU01087559">
    <property type="protein sequence ID" value="VDN35716.1"/>
    <property type="molecule type" value="Genomic_DNA"/>
</dbReference>
<evidence type="ECO:0000313" key="1">
    <source>
        <dbReference type="EMBL" id="VDN35716.1"/>
    </source>
</evidence>
<gene>
    <name evidence="1" type="ORF">DILT_LOCUS16847</name>
</gene>
<accession>A0A3P7QXV6</accession>